<protein>
    <submittedName>
        <fullName evidence="1">Uncharacterized protein</fullName>
    </submittedName>
</protein>
<organism evidence="1">
    <name type="scientific">uncultured Caudovirales phage</name>
    <dbReference type="NCBI Taxonomy" id="2100421"/>
    <lineage>
        <taxon>Viruses</taxon>
        <taxon>Duplodnaviria</taxon>
        <taxon>Heunggongvirae</taxon>
        <taxon>Uroviricota</taxon>
        <taxon>Caudoviricetes</taxon>
        <taxon>Peduoviridae</taxon>
        <taxon>Maltschvirus</taxon>
        <taxon>Maltschvirus maltsch</taxon>
    </lineage>
</organism>
<proteinExistence type="predicted"/>
<name>A0A6J7XCD9_9CAUD</name>
<reference evidence="1" key="1">
    <citation type="submission" date="2020-05" db="EMBL/GenBank/DDBJ databases">
        <authorList>
            <person name="Chiriac C."/>
            <person name="Salcher M."/>
            <person name="Ghai R."/>
            <person name="Kavagutti S V."/>
        </authorList>
    </citation>
    <scope>NUCLEOTIDE SEQUENCE</scope>
</reference>
<sequence length="222" mass="24770">MPSKLNSEFNYRYQVLGNTPWEKIKILKGFLEGRVRAVALEEVSHLKHEAKVAELEYLKAINAPKHEQLKLQAELVETASHMVVIDEAYELNRQEIKTLNELLAECYEIAEPTRIPGYSDEQMFEANAANEFTVSTLREMQSEIVAMGQPLAATVLHVMSNPHTLSAAIQSGLIPAHALTLTVENAPVYGSLTLEEAQALIEPLITATLEPKDNVLQLQKIK</sequence>
<evidence type="ECO:0000313" key="1">
    <source>
        <dbReference type="EMBL" id="CAB5228750.1"/>
    </source>
</evidence>
<gene>
    <name evidence="1" type="ORF">UFOVP1545_23</name>
</gene>
<accession>A0A6J7XCD9</accession>
<dbReference type="EMBL" id="LR798389">
    <property type="protein sequence ID" value="CAB5228750.1"/>
    <property type="molecule type" value="Genomic_DNA"/>
</dbReference>